<dbReference type="SMART" id="SM00487">
    <property type="entry name" value="DEXDc"/>
    <property type="match status" value="1"/>
</dbReference>
<protein>
    <recommendedName>
        <fullName evidence="8">P-loop containing nucleoside triphosphate hydrolase protein</fullName>
    </recommendedName>
</protein>
<evidence type="ECO:0000313" key="7">
    <source>
        <dbReference type="Proteomes" id="UP000266861"/>
    </source>
</evidence>
<dbReference type="InterPro" id="IPR027417">
    <property type="entry name" value="P-loop_NTPase"/>
</dbReference>
<dbReference type="SUPFAM" id="SSF52540">
    <property type="entry name" value="P-loop containing nucleoside triphosphate hydrolases"/>
    <property type="match status" value="1"/>
</dbReference>
<evidence type="ECO:0000313" key="6">
    <source>
        <dbReference type="EMBL" id="RHZ52792.1"/>
    </source>
</evidence>
<dbReference type="GO" id="GO:0004386">
    <property type="term" value="F:helicase activity"/>
    <property type="evidence" value="ECO:0007669"/>
    <property type="project" value="TreeGrafter"/>
</dbReference>
<organism evidence="6 7">
    <name type="scientific">Diversispora epigaea</name>
    <dbReference type="NCBI Taxonomy" id="1348612"/>
    <lineage>
        <taxon>Eukaryota</taxon>
        <taxon>Fungi</taxon>
        <taxon>Fungi incertae sedis</taxon>
        <taxon>Mucoromycota</taxon>
        <taxon>Glomeromycotina</taxon>
        <taxon>Glomeromycetes</taxon>
        <taxon>Diversisporales</taxon>
        <taxon>Diversisporaceae</taxon>
        <taxon>Diversispora</taxon>
    </lineage>
</organism>
<dbReference type="InterPro" id="IPR014001">
    <property type="entry name" value="Helicase_ATP-bd"/>
</dbReference>
<evidence type="ECO:0000256" key="1">
    <source>
        <dbReference type="ARBA" id="ARBA00022741"/>
    </source>
</evidence>
<dbReference type="STRING" id="1348612.A0A397GP09"/>
<dbReference type="GO" id="GO:0005524">
    <property type="term" value="F:ATP binding"/>
    <property type="evidence" value="ECO:0007669"/>
    <property type="project" value="UniProtKB-KW"/>
</dbReference>
<name>A0A397GP09_9GLOM</name>
<comment type="caution">
    <text evidence="6">The sequence shown here is derived from an EMBL/GenBank/DDBJ whole genome shotgun (WGS) entry which is preliminary data.</text>
</comment>
<dbReference type="CDD" id="cd18791">
    <property type="entry name" value="SF2_C_RHA"/>
    <property type="match status" value="1"/>
</dbReference>
<dbReference type="PANTHER" id="PTHR18934:SF113">
    <property type="entry name" value="ATP-DEPENDENT RNA HELICASE TDRD9"/>
    <property type="match status" value="1"/>
</dbReference>
<feature type="region of interest" description="Disordered" evidence="3">
    <location>
        <begin position="120"/>
        <end position="145"/>
    </location>
</feature>
<dbReference type="GO" id="GO:0003723">
    <property type="term" value="F:RNA binding"/>
    <property type="evidence" value="ECO:0007669"/>
    <property type="project" value="TreeGrafter"/>
</dbReference>
<sequence>MAERDSEWYFGSRISAAEEQTSNYSDSTESSIEIILDEGDLYESEKENSPVSEFDNDYRTQNEYITFVENSYTKNKQDTQDIEFVHGPNKLDETIEFVNGSILQDETIEFVSSSNNKISTQENGDLFSSDSGDCSSNDSSFDDDSSNEDIVFDLAKLQREKERIALLKNESASHSKKNNNSSPNGFPVTSDTGNVVSEDSYMDITSSGPKCPINSAQRISVHMLKHEKFKASSRTFAPPSSYINDGSAWIPDIKQTQLPIEKRKDDIVNIIRGNRVVVLSGSTGCGKSTQVPQYILDDCLQKGEPVNIICTQPRRIAATSLAHRVASERDTPISGQVGFHIGGKGGYSTATRLRYVTTGILLEMLKMDRYLRSYTHVIMDEIHERNVDDDLMMAHLCAIMRQNPSLKLIVMSATMNVKKFANYFREFETEKDGIFTEIPWIDIPTKTFPVDVFYLEDICDTLEVSKTVRYKVLSNPLKPSMMQDRRELFINWIFHCHINSPDDDAFLIFLPGISIIAEMEDQLMFLNHLHRIEKKKSCPNISVIKLHSTITIDEQCLVMIRPKKGYRKIILATNVAESSITVPDVKIIFDSCLRKDIFYEKESRCYSLNEQWISQDCAEQRRGRAGRLRPGVVYRFVPKKFYDGLCKERTPEIRRTPLSSLLLRCIYANFGDPRELLSHCIDPPEDMAVDYALEDLESTGAVIKTHEHFKENGDWIHGDKVSYEYEVTRLGTVLAQLPLDLHSGLLVVYGALFGALYDTLIIAAILQNRGVIVQPPNMEIWISAAMKRFHKNLPDNFPLQGGSDLISHLRAYLYWEETTQKDNSFNHKSEQAWCQQQFISLYWIREIQDMVISLRESLAYQNICAPPTLEERDEIRRNRINSPIARTEYEDYDLNDAEYIDRAIHILDLSAYENSDERLDNDTIDETYNRFSKTSNARTNVVESFHSKISEANPWTNIFDRNHKISSRPVNLQREPNIPLITILLIAAFHQNLFRIISNNNSRVFRFCPKKFNRQHTIEFGAQLLPPKKVLVDTLETEIGAIQNIVHPDTHPSDSMSFYEYCYIEFVKPAIPLWTHSRCRKKPSPPDAVYLAQKFKSVKYGIWTDNGAIPTDLEPLINGDTVYSEDQKKLRFTSINGCPETTTALSAIFHPNQTRVFQSKNSLFFPLIIDPGENHCYAICASKLLTVNYGKSHVAEHITCLIGPLNAANYVGDAILALFANKVTIDNGFWNVYVNMARYPLFSRAPSEVDKSLINSFRDFMKQALIEKAPNINSSIPESTNKSNPTTRKELVDIWKECRITSNEAGKLLVRSILMII</sequence>
<evidence type="ECO:0008006" key="8">
    <source>
        <dbReference type="Google" id="ProtNLM"/>
    </source>
</evidence>
<accession>A0A397GP09</accession>
<evidence type="ECO:0000256" key="2">
    <source>
        <dbReference type="ARBA" id="ARBA00022840"/>
    </source>
</evidence>
<feature type="region of interest" description="Disordered" evidence="3">
    <location>
        <begin position="168"/>
        <end position="192"/>
    </location>
</feature>
<keyword evidence="7" id="KW-1185">Reference proteome</keyword>
<dbReference type="Gene3D" id="1.20.120.1080">
    <property type="match status" value="1"/>
</dbReference>
<dbReference type="PANTHER" id="PTHR18934">
    <property type="entry name" value="ATP-DEPENDENT RNA HELICASE"/>
    <property type="match status" value="1"/>
</dbReference>
<dbReference type="CDD" id="cd17917">
    <property type="entry name" value="DEXHc_RHA-like"/>
    <property type="match status" value="1"/>
</dbReference>
<dbReference type="InterPro" id="IPR001650">
    <property type="entry name" value="Helicase_C-like"/>
</dbReference>
<keyword evidence="1" id="KW-0547">Nucleotide-binding</keyword>
<feature type="compositionally biased region" description="Low complexity" evidence="3">
    <location>
        <begin position="168"/>
        <end position="184"/>
    </location>
</feature>
<dbReference type="Proteomes" id="UP000266861">
    <property type="component" value="Unassembled WGS sequence"/>
</dbReference>
<feature type="domain" description="Helicase ATP-binding" evidence="4">
    <location>
        <begin position="268"/>
        <end position="433"/>
    </location>
</feature>
<feature type="domain" description="Helicase C-terminal" evidence="5">
    <location>
        <begin position="502"/>
        <end position="674"/>
    </location>
</feature>
<dbReference type="PROSITE" id="PS51192">
    <property type="entry name" value="HELICASE_ATP_BIND_1"/>
    <property type="match status" value="1"/>
</dbReference>
<dbReference type="Pfam" id="PF00270">
    <property type="entry name" value="DEAD"/>
    <property type="match status" value="1"/>
</dbReference>
<dbReference type="InterPro" id="IPR011545">
    <property type="entry name" value="DEAD/DEAH_box_helicase_dom"/>
</dbReference>
<reference evidence="6 7" key="1">
    <citation type="submission" date="2018-08" db="EMBL/GenBank/DDBJ databases">
        <title>Genome and evolution of the arbuscular mycorrhizal fungus Diversispora epigaea (formerly Glomus versiforme) and its bacterial endosymbionts.</title>
        <authorList>
            <person name="Sun X."/>
            <person name="Fei Z."/>
            <person name="Harrison M."/>
        </authorList>
    </citation>
    <scope>NUCLEOTIDE SEQUENCE [LARGE SCALE GENOMIC DNA]</scope>
    <source>
        <strain evidence="6 7">IT104</strain>
    </source>
</reference>
<evidence type="ECO:0000256" key="3">
    <source>
        <dbReference type="SAM" id="MobiDB-lite"/>
    </source>
</evidence>
<gene>
    <name evidence="6" type="ORF">Glove_457g47</name>
</gene>
<feature type="compositionally biased region" description="Low complexity" evidence="3">
    <location>
        <begin position="124"/>
        <end position="139"/>
    </location>
</feature>
<evidence type="ECO:0000259" key="4">
    <source>
        <dbReference type="PROSITE" id="PS51192"/>
    </source>
</evidence>
<dbReference type="Pfam" id="PF00271">
    <property type="entry name" value="Helicase_C"/>
    <property type="match status" value="1"/>
</dbReference>
<dbReference type="EMBL" id="PQFF01000399">
    <property type="protein sequence ID" value="RHZ52792.1"/>
    <property type="molecule type" value="Genomic_DNA"/>
</dbReference>
<evidence type="ECO:0000259" key="5">
    <source>
        <dbReference type="PROSITE" id="PS51194"/>
    </source>
</evidence>
<proteinExistence type="predicted"/>
<keyword evidence="2" id="KW-0067">ATP-binding</keyword>
<dbReference type="PROSITE" id="PS51194">
    <property type="entry name" value="HELICASE_CTER"/>
    <property type="match status" value="1"/>
</dbReference>
<dbReference type="SMART" id="SM00490">
    <property type="entry name" value="HELICc"/>
    <property type="match status" value="1"/>
</dbReference>
<dbReference type="Gene3D" id="3.40.50.300">
    <property type="entry name" value="P-loop containing nucleotide triphosphate hydrolases"/>
    <property type="match status" value="2"/>
</dbReference>
<dbReference type="OrthoDB" id="28053at2759"/>